<name>A0A9P7K8E2_9AGAR</name>
<keyword evidence="3" id="KW-1185">Reference proteome</keyword>
<accession>A0A9P7K8E2</accession>
<dbReference type="EMBL" id="JABCKV010000199">
    <property type="protein sequence ID" value="KAG5642281.1"/>
    <property type="molecule type" value="Genomic_DNA"/>
</dbReference>
<sequence length="411" mass="47494">MVEERREARRRRYVTRYAPGRRCTYGLNRPVDQNVEREIEREIAAEKKEKRPRDEESVEDTKPKRRRVVCEKDESRLPVTENAQLHQVSSARWKDARKRKRDDDEEVAAHDLEPRPIKSLRRAVASALSTIVEVFLPQGEEDCRRQRHKPIDASMEKQLSEIFPMLVNVESFTLTMNYGDKNRVSFQLSPAFVADLIAMFAANGIREHNMRRAGDSLKTLNWDVRETVYDSSEVVGNYELIEPVLQSWKFISESIEALRLAFSRSLNNGVAVWEWLYDSFKQSPSHPKQLRDLTFILDADEPITESSSCDWIIDGDIIKEFGNVLAGPAFPHLRRVSVFLQCTRAKATPEEIQWNISKWKGAFRMLDEKGFLCVQWLTMEKPEMGMKVALRALEEGIQESEVHVGADGNLV</sequence>
<comment type="caution">
    <text evidence="2">The sequence shown here is derived from an EMBL/GenBank/DDBJ whole genome shotgun (WGS) entry which is preliminary data.</text>
</comment>
<feature type="compositionally biased region" description="Polar residues" evidence="1">
    <location>
        <begin position="81"/>
        <end position="90"/>
    </location>
</feature>
<reference evidence="2" key="1">
    <citation type="submission" date="2020-07" db="EMBL/GenBank/DDBJ databases">
        <authorList>
            <person name="Nieuwenhuis M."/>
            <person name="Van De Peppel L.J.J."/>
        </authorList>
    </citation>
    <scope>NUCLEOTIDE SEQUENCE</scope>
    <source>
        <strain evidence="2">AP01</strain>
        <tissue evidence="2">Mycelium</tissue>
    </source>
</reference>
<organism evidence="2 3">
    <name type="scientific">Asterophora parasitica</name>
    <dbReference type="NCBI Taxonomy" id="117018"/>
    <lineage>
        <taxon>Eukaryota</taxon>
        <taxon>Fungi</taxon>
        <taxon>Dikarya</taxon>
        <taxon>Basidiomycota</taxon>
        <taxon>Agaricomycotina</taxon>
        <taxon>Agaricomycetes</taxon>
        <taxon>Agaricomycetidae</taxon>
        <taxon>Agaricales</taxon>
        <taxon>Tricholomatineae</taxon>
        <taxon>Lyophyllaceae</taxon>
        <taxon>Asterophora</taxon>
    </lineage>
</organism>
<evidence type="ECO:0000313" key="3">
    <source>
        <dbReference type="Proteomes" id="UP000775547"/>
    </source>
</evidence>
<dbReference type="Proteomes" id="UP000775547">
    <property type="component" value="Unassembled WGS sequence"/>
</dbReference>
<evidence type="ECO:0000313" key="2">
    <source>
        <dbReference type="EMBL" id="KAG5642281.1"/>
    </source>
</evidence>
<dbReference type="OrthoDB" id="2919154at2759"/>
<dbReference type="AlphaFoldDB" id="A0A9P7K8E2"/>
<reference evidence="2" key="2">
    <citation type="submission" date="2021-10" db="EMBL/GenBank/DDBJ databases">
        <title>Phylogenomics reveals ancestral predisposition of the termite-cultivated fungus Termitomyces towards a domesticated lifestyle.</title>
        <authorList>
            <person name="Auxier B."/>
            <person name="Grum-Grzhimaylo A."/>
            <person name="Cardenas M.E."/>
            <person name="Lodge J.D."/>
            <person name="Laessoe T."/>
            <person name="Pedersen O."/>
            <person name="Smith M.E."/>
            <person name="Kuyper T.W."/>
            <person name="Franco-Molano E.A."/>
            <person name="Baroni T.J."/>
            <person name="Aanen D.K."/>
        </authorList>
    </citation>
    <scope>NUCLEOTIDE SEQUENCE</scope>
    <source>
        <strain evidence="2">AP01</strain>
        <tissue evidence="2">Mycelium</tissue>
    </source>
</reference>
<protein>
    <submittedName>
        <fullName evidence="2">Uncharacterized protein</fullName>
    </submittedName>
</protein>
<feature type="region of interest" description="Disordered" evidence="1">
    <location>
        <begin position="43"/>
        <end position="110"/>
    </location>
</feature>
<evidence type="ECO:0000256" key="1">
    <source>
        <dbReference type="SAM" id="MobiDB-lite"/>
    </source>
</evidence>
<feature type="compositionally biased region" description="Basic and acidic residues" evidence="1">
    <location>
        <begin position="43"/>
        <end position="76"/>
    </location>
</feature>
<gene>
    <name evidence="2" type="ORF">DXG03_003058</name>
</gene>
<proteinExistence type="predicted"/>